<evidence type="ECO:0000256" key="1">
    <source>
        <dbReference type="ARBA" id="ARBA00004123"/>
    </source>
</evidence>
<dbReference type="GO" id="GO:0003677">
    <property type="term" value="F:DNA binding"/>
    <property type="evidence" value="ECO:0007669"/>
    <property type="project" value="UniProtKB-KW"/>
</dbReference>
<evidence type="ECO:0000256" key="8">
    <source>
        <dbReference type="SAM" id="MobiDB-lite"/>
    </source>
</evidence>
<dbReference type="EMBL" id="LR881468">
    <property type="protein sequence ID" value="CAD5322696.1"/>
    <property type="molecule type" value="Genomic_DNA"/>
</dbReference>
<sequence>MSVIDSVSRGKRERNSYPKPLSPPRTLASSLSHSEMETTPETQSKTHRLPAGREDWWSEDATATLIEAWGDRYVNLNRGNLRQNDWKEVADAVNSSHGNGRPKTDVQCKNRIDTLKKKYKTEKAKPLSNWCFFDRLDFLIGPVMKKSSGAVVKSALMNPNLNPTGSKSTGSSLDDDDDDDDDDEEDDDDAGDWGFVVRKHRKVEDVDSSEGSAFRELARSILKLGEAFERIEGKKQQMMIELEKQRMEVAKELELQRMNMLMEMQLELEKSKLGKRRAASGKKL</sequence>
<feature type="compositionally biased region" description="Acidic residues" evidence="8">
    <location>
        <begin position="173"/>
        <end position="191"/>
    </location>
</feature>
<feature type="compositionally biased region" description="Polar residues" evidence="8">
    <location>
        <begin position="157"/>
        <end position="172"/>
    </location>
</feature>
<dbReference type="Proteomes" id="UP000516314">
    <property type="component" value="Chromosome 3"/>
</dbReference>
<dbReference type="InterPro" id="IPR044823">
    <property type="entry name" value="ASIL1/2-like"/>
</dbReference>
<dbReference type="SMART" id="SM00595">
    <property type="entry name" value="MADF"/>
    <property type="match status" value="1"/>
</dbReference>
<dbReference type="PANTHER" id="PTHR31307">
    <property type="entry name" value="TRIHELIX TRANSCRIPTION FACTOR ASIL2"/>
    <property type="match status" value="1"/>
</dbReference>
<feature type="region of interest" description="Disordered" evidence="8">
    <location>
        <begin position="1"/>
        <end position="53"/>
    </location>
</feature>
<evidence type="ECO:0000256" key="6">
    <source>
        <dbReference type="ARBA" id="ARBA00023242"/>
    </source>
</evidence>
<gene>
    <name evidence="10" type="ORF">AT9943_LOCUS10689</name>
</gene>
<evidence type="ECO:0000313" key="11">
    <source>
        <dbReference type="Proteomes" id="UP000516314"/>
    </source>
</evidence>
<dbReference type="FunFam" id="1.10.10.60:FF:000104">
    <property type="entry name" value="trihelix transcription factor ASIL2"/>
    <property type="match status" value="1"/>
</dbReference>
<dbReference type="Gene3D" id="1.10.10.60">
    <property type="entry name" value="Homeodomain-like"/>
    <property type="match status" value="1"/>
</dbReference>
<name>A0A7G2EH86_ARATH</name>
<evidence type="ECO:0000256" key="4">
    <source>
        <dbReference type="ARBA" id="ARBA00023125"/>
    </source>
</evidence>
<feature type="region of interest" description="Disordered" evidence="8">
    <location>
        <begin position="156"/>
        <end position="192"/>
    </location>
</feature>
<evidence type="ECO:0000259" key="9">
    <source>
        <dbReference type="Pfam" id="PF13837"/>
    </source>
</evidence>
<organism evidence="10 11">
    <name type="scientific">Arabidopsis thaliana</name>
    <name type="common">Mouse-ear cress</name>
    <dbReference type="NCBI Taxonomy" id="3702"/>
    <lineage>
        <taxon>Eukaryota</taxon>
        <taxon>Viridiplantae</taxon>
        <taxon>Streptophyta</taxon>
        <taxon>Embryophyta</taxon>
        <taxon>Tracheophyta</taxon>
        <taxon>Spermatophyta</taxon>
        <taxon>Magnoliopsida</taxon>
        <taxon>eudicotyledons</taxon>
        <taxon>Gunneridae</taxon>
        <taxon>Pentapetalae</taxon>
        <taxon>rosids</taxon>
        <taxon>malvids</taxon>
        <taxon>Brassicales</taxon>
        <taxon>Brassicaceae</taxon>
        <taxon>Camelineae</taxon>
        <taxon>Arabidopsis</taxon>
    </lineage>
</organism>
<evidence type="ECO:0000256" key="5">
    <source>
        <dbReference type="ARBA" id="ARBA00023163"/>
    </source>
</evidence>
<accession>A0A7G2EH86</accession>
<keyword evidence="5" id="KW-0804">Transcription</keyword>
<evidence type="ECO:0000256" key="7">
    <source>
        <dbReference type="SAM" id="Coils"/>
    </source>
</evidence>
<evidence type="ECO:0000256" key="3">
    <source>
        <dbReference type="ARBA" id="ARBA00023054"/>
    </source>
</evidence>
<dbReference type="PANTHER" id="PTHR31307:SF40">
    <property type="entry name" value="TRIHELIX TRANSCRIPTION FACTOR ENAP1-RELATED"/>
    <property type="match status" value="1"/>
</dbReference>
<proteinExistence type="predicted"/>
<dbReference type="InterPro" id="IPR044822">
    <property type="entry name" value="Myb_DNA-bind_4"/>
</dbReference>
<feature type="domain" description="Myb/SANT-like DNA-binding" evidence="9">
    <location>
        <begin position="55"/>
        <end position="138"/>
    </location>
</feature>
<comment type="subcellular location">
    <subcellularLocation>
        <location evidence="1">Nucleus</location>
    </subcellularLocation>
</comment>
<keyword evidence="3 7" id="KW-0175">Coiled coil</keyword>
<dbReference type="GO" id="GO:0005634">
    <property type="term" value="C:nucleus"/>
    <property type="evidence" value="ECO:0007669"/>
    <property type="project" value="UniProtKB-SubCell"/>
</dbReference>
<keyword evidence="4" id="KW-0238">DNA-binding</keyword>
<evidence type="ECO:0000256" key="2">
    <source>
        <dbReference type="ARBA" id="ARBA00023015"/>
    </source>
</evidence>
<reference evidence="10 11" key="1">
    <citation type="submission" date="2020-09" db="EMBL/GenBank/DDBJ databases">
        <authorList>
            <person name="Ashkenazy H."/>
        </authorList>
    </citation>
    <scope>NUCLEOTIDE SEQUENCE [LARGE SCALE GENOMIC DNA]</scope>
    <source>
        <strain evidence="11">cv. Cdm-0</strain>
    </source>
</reference>
<protein>
    <submittedName>
        <fullName evidence="10">(thale cress) hypothetical protein</fullName>
    </submittedName>
</protein>
<feature type="coiled-coil region" evidence="7">
    <location>
        <begin position="228"/>
        <end position="259"/>
    </location>
</feature>
<keyword evidence="2" id="KW-0805">Transcription regulation</keyword>
<dbReference type="AlphaFoldDB" id="A0A7G2EH86"/>
<keyword evidence="6" id="KW-0539">Nucleus</keyword>
<dbReference type="Pfam" id="PF13837">
    <property type="entry name" value="Myb_DNA-bind_4"/>
    <property type="match status" value="1"/>
</dbReference>
<feature type="compositionally biased region" description="Polar residues" evidence="8">
    <location>
        <begin position="27"/>
        <end position="43"/>
    </location>
</feature>
<evidence type="ECO:0000313" key="10">
    <source>
        <dbReference type="EMBL" id="CAD5322696.1"/>
    </source>
</evidence>